<dbReference type="EMBL" id="GG663742">
    <property type="protein sequence ID" value="EEH55557.1"/>
    <property type="molecule type" value="Genomic_DNA"/>
</dbReference>
<feature type="transmembrane region" description="Helical" evidence="2">
    <location>
        <begin position="322"/>
        <end position="353"/>
    </location>
</feature>
<keyword evidence="4" id="KW-1185">Reference proteome</keyword>
<keyword evidence="2" id="KW-0472">Membrane</keyword>
<keyword evidence="2" id="KW-0812">Transmembrane</keyword>
<organism evidence="4">
    <name type="scientific">Micromonas pusilla (strain CCMP1545)</name>
    <name type="common">Picoplanktonic green alga</name>
    <dbReference type="NCBI Taxonomy" id="564608"/>
    <lineage>
        <taxon>Eukaryota</taxon>
        <taxon>Viridiplantae</taxon>
        <taxon>Chlorophyta</taxon>
        <taxon>Mamiellophyceae</taxon>
        <taxon>Mamiellales</taxon>
        <taxon>Mamiellaceae</taxon>
        <taxon>Micromonas</taxon>
    </lineage>
</organism>
<feature type="transmembrane region" description="Helical" evidence="2">
    <location>
        <begin position="411"/>
        <end position="433"/>
    </location>
</feature>
<feature type="transmembrane region" description="Helical" evidence="2">
    <location>
        <begin position="266"/>
        <end position="285"/>
    </location>
</feature>
<proteinExistence type="predicted"/>
<gene>
    <name evidence="3" type="ORF">MICPUCDRAFT_69263</name>
</gene>
<feature type="compositionally biased region" description="Basic and acidic residues" evidence="1">
    <location>
        <begin position="713"/>
        <end position="727"/>
    </location>
</feature>
<feature type="transmembrane region" description="Helical" evidence="2">
    <location>
        <begin position="291"/>
        <end position="310"/>
    </location>
</feature>
<name>C1MY03_MICPC</name>
<dbReference type="Proteomes" id="UP000001876">
    <property type="component" value="Unassembled WGS sequence"/>
</dbReference>
<dbReference type="GeneID" id="9686225"/>
<evidence type="ECO:0000256" key="2">
    <source>
        <dbReference type="SAM" id="Phobius"/>
    </source>
</evidence>
<feature type="transmembrane region" description="Helical" evidence="2">
    <location>
        <begin position="365"/>
        <end position="382"/>
    </location>
</feature>
<keyword evidence="2" id="KW-1133">Transmembrane helix</keyword>
<evidence type="ECO:0000313" key="3">
    <source>
        <dbReference type="EMBL" id="EEH55557.1"/>
    </source>
</evidence>
<evidence type="ECO:0000313" key="4">
    <source>
        <dbReference type="Proteomes" id="UP000001876"/>
    </source>
</evidence>
<dbReference type="AlphaFoldDB" id="C1MY03"/>
<accession>C1MY03</accession>
<dbReference type="KEGG" id="mpp:MICPUCDRAFT_69263"/>
<reference evidence="3 4" key="1">
    <citation type="journal article" date="2009" name="Science">
        <title>Green evolution and dynamic adaptations revealed by genomes of the marine picoeukaryotes Micromonas.</title>
        <authorList>
            <person name="Worden A.Z."/>
            <person name="Lee J.H."/>
            <person name="Mock T."/>
            <person name="Rouze P."/>
            <person name="Simmons M.P."/>
            <person name="Aerts A.L."/>
            <person name="Allen A.E."/>
            <person name="Cuvelier M.L."/>
            <person name="Derelle E."/>
            <person name="Everett M.V."/>
            <person name="Foulon E."/>
            <person name="Grimwood J."/>
            <person name="Gundlach H."/>
            <person name="Henrissat B."/>
            <person name="Napoli C."/>
            <person name="McDonald S.M."/>
            <person name="Parker M.S."/>
            <person name="Rombauts S."/>
            <person name="Salamov A."/>
            <person name="Von Dassow P."/>
            <person name="Badger J.H."/>
            <person name="Coutinho P.M."/>
            <person name="Demir E."/>
            <person name="Dubchak I."/>
            <person name="Gentemann C."/>
            <person name="Eikrem W."/>
            <person name="Gready J.E."/>
            <person name="John U."/>
            <person name="Lanier W."/>
            <person name="Lindquist E.A."/>
            <person name="Lucas S."/>
            <person name="Mayer K.F."/>
            <person name="Moreau H."/>
            <person name="Not F."/>
            <person name="Otillar R."/>
            <person name="Panaud O."/>
            <person name="Pangilinan J."/>
            <person name="Paulsen I."/>
            <person name="Piegu B."/>
            <person name="Poliakov A."/>
            <person name="Robbens S."/>
            <person name="Schmutz J."/>
            <person name="Toulza E."/>
            <person name="Wyss T."/>
            <person name="Zelensky A."/>
            <person name="Zhou K."/>
            <person name="Armbrust E.V."/>
            <person name="Bhattacharya D."/>
            <person name="Goodenough U.W."/>
            <person name="Van de Peer Y."/>
            <person name="Grigoriev I.V."/>
        </authorList>
    </citation>
    <scope>NUCLEOTIDE SEQUENCE [LARGE SCALE GENOMIC DNA]</scope>
    <source>
        <strain evidence="3 4">CCMP1545</strain>
    </source>
</reference>
<sequence length="769" mass="88342">MQKTHHQSPIRLAGTQLNAKFYCLVARRVRRRSTDRSTDRSPAARGDHLRELIPAAAARGFLLLLRRIRDRGRLLRLHALDRVHLLPVRARLQIRESRRSLLRRRRRRRRRRRLRRLRLLRRGRGRGVVPRREGLILHLRPRGRGRRLRRRHHVVLGRPGVRVGGLLFRALLEVGPLPAAASRVGGARARRCRRLGLGRRGRRRRRRARADVLLPRLGERVPERLEHLLDVGLGLDRRVQRGFHRRRRRLGSLLRLRRSLGEDLRVVRVLVLLLLFLLFLLLFFLLLSLDLVLLLVLLLLVLLLFLLFAGRLDHLRELIPRGLVVLLFFFLLLFLLLSLDLVLLLVVVLLLFLPGLEVGEARDRVVGLLLLFLLLLFLLLSLDLVLLLFLLLFLLLLFLLFFLLLSLDLVLLLSLDLVLLLLFLLLFLLLSLLRQHGGLALEVNVAPALEVAGDAHRLPARVRLQDPLEVPPELRLPLRRSRRAAGDELVPNLAAGRDVHLALPDVPGTPLQGLRLERVPPAELFRAAHDADLVPELRLPVEVERDGDELLLWLFMRQLHARVESALREELGSAVVQLQDAVDAALPLVPVPARARHELVLHLPPRGHLDAALPDVALGPSQRDAVVRVPPTELIRPADHLDDAPERGLLLDLEVDEHLVLADFLLLVLLVVARDDEARRRAERAGDRAVRGKNFRARQRMLRARRQARRARAARERRARRREERHDVHETCLGRTRRVTMARRCVRVVTSRRIPALEIYGLSANRWAT</sequence>
<feature type="region of interest" description="Disordered" evidence="1">
    <location>
        <begin position="706"/>
        <end position="727"/>
    </location>
</feature>
<evidence type="ECO:0000256" key="1">
    <source>
        <dbReference type="SAM" id="MobiDB-lite"/>
    </source>
</evidence>
<dbReference type="RefSeq" id="XP_003060788.1">
    <property type="nucleotide sequence ID" value="XM_003060742.1"/>
</dbReference>
<protein>
    <submittedName>
        <fullName evidence="3">Predicted protein</fullName>
    </submittedName>
</protein>